<dbReference type="RefSeq" id="WP_187688115.1">
    <property type="nucleotide sequence ID" value="NZ_AP023396.1"/>
</dbReference>
<evidence type="ECO:0000313" key="4">
    <source>
        <dbReference type="Proteomes" id="UP000516173"/>
    </source>
</evidence>
<feature type="signal peptide" evidence="1">
    <location>
        <begin position="1"/>
        <end position="21"/>
    </location>
</feature>
<dbReference type="InterPro" id="IPR005693">
    <property type="entry name" value="Mce"/>
</dbReference>
<dbReference type="Pfam" id="PF02470">
    <property type="entry name" value="MlaD"/>
    <property type="match status" value="1"/>
</dbReference>
<feature type="domain" description="Mce/MlaD" evidence="2">
    <location>
        <begin position="36"/>
        <end position="109"/>
    </location>
</feature>
<dbReference type="AlphaFoldDB" id="A0A7G1KI72"/>
<gene>
    <name evidence="3" type="ORF">NWFMUON74_26990</name>
</gene>
<proteinExistence type="predicted"/>
<dbReference type="NCBIfam" id="TIGR00996">
    <property type="entry name" value="Mtu_fam_mce"/>
    <property type="match status" value="1"/>
</dbReference>
<dbReference type="InterPro" id="IPR003399">
    <property type="entry name" value="Mce/MlaD"/>
</dbReference>
<keyword evidence="1" id="KW-0732">Signal</keyword>
<reference evidence="3 4" key="1">
    <citation type="submission" date="2020-08" db="EMBL/GenBank/DDBJ databases">
        <title>Genome Sequencing of Nocardia wallacei strain FMUON74 and assembly.</title>
        <authorList>
            <person name="Toyokawa M."/>
            <person name="Uesaka K."/>
        </authorList>
    </citation>
    <scope>NUCLEOTIDE SEQUENCE [LARGE SCALE GENOMIC DNA]</scope>
    <source>
        <strain evidence="3 4">FMUON74</strain>
    </source>
</reference>
<dbReference type="PANTHER" id="PTHR33371">
    <property type="entry name" value="INTERMEMBRANE PHOSPHOLIPID TRANSPORT SYSTEM BINDING PROTEIN MLAD-RELATED"/>
    <property type="match status" value="1"/>
</dbReference>
<dbReference type="Proteomes" id="UP000516173">
    <property type="component" value="Chromosome"/>
</dbReference>
<organism evidence="3 4">
    <name type="scientific">Nocardia wallacei</name>
    <dbReference type="NCBI Taxonomy" id="480035"/>
    <lineage>
        <taxon>Bacteria</taxon>
        <taxon>Bacillati</taxon>
        <taxon>Actinomycetota</taxon>
        <taxon>Actinomycetes</taxon>
        <taxon>Mycobacteriales</taxon>
        <taxon>Nocardiaceae</taxon>
        <taxon>Nocardia</taxon>
    </lineage>
</organism>
<name>A0A7G1KI72_9NOCA</name>
<feature type="chain" id="PRO_5039628008" evidence="1">
    <location>
        <begin position="22"/>
        <end position="371"/>
    </location>
</feature>
<protein>
    <submittedName>
        <fullName evidence="3">Putative Mce family protein</fullName>
    </submittedName>
</protein>
<dbReference type="PROSITE" id="PS51257">
    <property type="entry name" value="PROKAR_LIPOPROTEIN"/>
    <property type="match status" value="1"/>
</dbReference>
<dbReference type="GO" id="GO:0005576">
    <property type="term" value="C:extracellular region"/>
    <property type="evidence" value="ECO:0007669"/>
    <property type="project" value="TreeGrafter"/>
</dbReference>
<dbReference type="GeneID" id="80347249"/>
<evidence type="ECO:0000259" key="2">
    <source>
        <dbReference type="Pfam" id="PF02470"/>
    </source>
</evidence>
<dbReference type="InterPro" id="IPR052336">
    <property type="entry name" value="MlaD_Phospholipid_Transporter"/>
</dbReference>
<evidence type="ECO:0000256" key="1">
    <source>
        <dbReference type="SAM" id="SignalP"/>
    </source>
</evidence>
<dbReference type="KEGG" id="nwl:NWFMUON74_26990"/>
<dbReference type="EMBL" id="AP023396">
    <property type="protein sequence ID" value="BCK54927.1"/>
    <property type="molecule type" value="Genomic_DNA"/>
</dbReference>
<accession>A0A7G1KI72</accession>
<sequence>MRSAIRGLKLAAVALLGAVLAGCSSGPLGGMTDSSITVTAQFANANGLYVGNPVSVLGMRIGKVTDIQPRGNRVDVTMKVDKWVRIPADAQAVTVSDSVLTDRHIEFTPVYRTGPVLADRAVLGIDRTRTPVEFDSLLAMADKLSNSLGSNDNGQGPVAGLLDIGSQIAAGNGNELRDAMSELARALQLGPDNGEATRAAVTKVVQNLDALTAAAARNDQALRDFGSGIRTLSDILAEQDLGSGDTGAKLNQIVTQMTGLMERNRGNLARLASNSNTMTKSMADYNDNLAEFLDVFPLVTDNAYNAIDPNLRALRGTVGLDRFLLDGQMLKSVCNLLGLRELGCATGTARDMGPDFGIGQMLSVIAGAPPK</sequence>
<keyword evidence="4" id="KW-1185">Reference proteome</keyword>
<dbReference type="PANTHER" id="PTHR33371:SF4">
    <property type="entry name" value="INTERMEMBRANE PHOSPHOLIPID TRANSPORT SYSTEM BINDING PROTEIN MLAD"/>
    <property type="match status" value="1"/>
</dbReference>
<evidence type="ECO:0000313" key="3">
    <source>
        <dbReference type="EMBL" id="BCK54927.1"/>
    </source>
</evidence>